<dbReference type="HOGENOM" id="CLU_031725_0_0_1"/>
<dbReference type="RefSeq" id="XP_022457947.1">
    <property type="nucleotide sequence ID" value="XM_022604136.1"/>
</dbReference>
<evidence type="ECO:0000313" key="3">
    <source>
        <dbReference type="EMBL" id="CDK25937.1"/>
    </source>
</evidence>
<dbReference type="PANTHER" id="PTHR13382:SF69">
    <property type="entry name" value="FI18408P1"/>
    <property type="match status" value="1"/>
</dbReference>
<dbReference type="Pfam" id="PF25372">
    <property type="entry name" value="DUF7885"/>
    <property type="match status" value="1"/>
</dbReference>
<dbReference type="Gene3D" id="3.80.10.10">
    <property type="entry name" value="Ribonuclease Inhibitor"/>
    <property type="match status" value="1"/>
</dbReference>
<dbReference type="AlphaFoldDB" id="W6MM12"/>
<protein>
    <recommendedName>
        <fullName evidence="2">F-box/LRR-repeat protein 15-like leucin rich repeat domain-containing protein</fullName>
    </recommendedName>
</protein>
<evidence type="ECO:0000313" key="4">
    <source>
        <dbReference type="Proteomes" id="UP000019384"/>
    </source>
</evidence>
<dbReference type="GeneID" id="34519335"/>
<gene>
    <name evidence="3" type="ORF">KUCA_T00001908001</name>
</gene>
<dbReference type="GO" id="GO:0005737">
    <property type="term" value="C:cytoplasm"/>
    <property type="evidence" value="ECO:0007669"/>
    <property type="project" value="TreeGrafter"/>
</dbReference>
<dbReference type="SUPFAM" id="SSF52047">
    <property type="entry name" value="RNI-like"/>
    <property type="match status" value="1"/>
</dbReference>
<dbReference type="InterPro" id="IPR006553">
    <property type="entry name" value="Leu-rich_rpt_Cys-con_subtyp"/>
</dbReference>
<accession>W6MM12</accession>
<dbReference type="InterPro" id="IPR057207">
    <property type="entry name" value="FBXL15_LRR"/>
</dbReference>
<evidence type="ECO:0000256" key="1">
    <source>
        <dbReference type="ARBA" id="ARBA00022786"/>
    </source>
</evidence>
<dbReference type="InterPro" id="IPR032675">
    <property type="entry name" value="LRR_dom_sf"/>
</dbReference>
<dbReference type="STRING" id="1382522.W6MM12"/>
<feature type="domain" description="F-box/LRR-repeat protein 15-like leucin rich repeat" evidence="2">
    <location>
        <begin position="282"/>
        <end position="411"/>
    </location>
</feature>
<keyword evidence="4" id="KW-1185">Reference proteome</keyword>
<dbReference type="SMART" id="SM00367">
    <property type="entry name" value="LRR_CC"/>
    <property type="match status" value="5"/>
</dbReference>
<dbReference type="OrthoDB" id="550575at2759"/>
<proteinExistence type="predicted"/>
<dbReference type="EMBL" id="HG793126">
    <property type="protein sequence ID" value="CDK25937.1"/>
    <property type="molecule type" value="Genomic_DNA"/>
</dbReference>
<organism evidence="3 4">
    <name type="scientific">Kuraishia capsulata CBS 1993</name>
    <dbReference type="NCBI Taxonomy" id="1382522"/>
    <lineage>
        <taxon>Eukaryota</taxon>
        <taxon>Fungi</taxon>
        <taxon>Dikarya</taxon>
        <taxon>Ascomycota</taxon>
        <taxon>Saccharomycotina</taxon>
        <taxon>Pichiomycetes</taxon>
        <taxon>Pichiales</taxon>
        <taxon>Pichiaceae</taxon>
        <taxon>Kuraishia</taxon>
    </lineage>
</organism>
<reference evidence="3" key="1">
    <citation type="submission" date="2013-12" db="EMBL/GenBank/DDBJ databases">
        <authorList>
            <person name="Genoscope - CEA"/>
        </authorList>
    </citation>
    <scope>NUCLEOTIDE SEQUENCE</scope>
    <source>
        <strain evidence="3">CBS 1993</strain>
    </source>
</reference>
<sequence length="544" mass="61667">MSFNYTSAFKTNPLSVANQSDSCITTTFKRSTKRSLEQDETPSVKRVSSFNETLSRFYPIFKDTSECCSSFEKMRISSSSGMDSNSVNANLGTPHKIFEIPEILAKILSFVEKDSRVPQEVSPIRRKPMSFQHSLIIHGNVKDATRAWESENMNNNAGNNIGNSDLYSCLLVNKLWYKVTLEMLERKLIFTTDEHFESYYQKARKNQGEGPNIYNVEGDNFDTISCQPGYNSSTRTFICNKLKGAKQKHLDFICDNTKMINLNWIEFYICPYLLPPQSMFANGNITKLVIPCSKMVDDNFLKMVSINCPNLEILDIRACELVTDAGIYSIALNCSKLHTLNVGRHSRGELITDTGISAICRYTQIRTLGLAGCHVTDGTIWEIFKYKNDHIERLSLNNCYKLSNHGIPRVLELNDRDFSRDNGNASFNGVGHEIAQGTGVFPHLNVLELRGCVNITDFKSLVTFRKSKQINPKRPCQVSGRTQVPLLVEGCEIVDRRIKEFELMVDLEISSRIFKDLQEWANDTNDEDVPFNDLFAKKQCAGAL</sequence>
<name>W6MM12_9ASCO</name>
<dbReference type="InterPro" id="IPR050648">
    <property type="entry name" value="F-box_LRR-repeat"/>
</dbReference>
<dbReference type="PANTHER" id="PTHR13382">
    <property type="entry name" value="MITOCHONDRIAL ATP SYNTHASE COUPLING FACTOR B"/>
    <property type="match status" value="1"/>
</dbReference>
<evidence type="ECO:0000259" key="2">
    <source>
        <dbReference type="Pfam" id="PF25372"/>
    </source>
</evidence>
<dbReference type="Proteomes" id="UP000019384">
    <property type="component" value="Unassembled WGS sequence"/>
</dbReference>
<reference evidence="3" key="2">
    <citation type="submission" date="2014-02" db="EMBL/GenBank/DDBJ databases">
        <title>Complete DNA sequence of /Kuraishia capsulata/ illustrates novel genomic features among budding yeasts (/Saccharomycotina/).</title>
        <authorList>
            <person name="Morales L."/>
            <person name="Noel B."/>
            <person name="Porcel B."/>
            <person name="Marcet-Houben M."/>
            <person name="Hullo M-F."/>
            <person name="Sacerdot C."/>
            <person name="Tekaia F."/>
            <person name="Leh-Louis V."/>
            <person name="Despons L."/>
            <person name="Khanna V."/>
            <person name="Aury J-M."/>
            <person name="Barbe V."/>
            <person name="Couloux A."/>
            <person name="Labadie K."/>
            <person name="Pelletier E."/>
            <person name="Souciet J-L."/>
            <person name="Boekhout T."/>
            <person name="Gabaldon T."/>
            <person name="Wincker P."/>
            <person name="Dujon B."/>
        </authorList>
    </citation>
    <scope>NUCLEOTIDE SEQUENCE</scope>
    <source>
        <strain evidence="3">CBS 1993</strain>
    </source>
</reference>
<keyword evidence="1" id="KW-0833">Ubl conjugation pathway</keyword>